<keyword evidence="3" id="KW-0611">Plant defense</keyword>
<dbReference type="GO" id="GO:0006952">
    <property type="term" value="P:defense response"/>
    <property type="evidence" value="ECO:0007669"/>
    <property type="project" value="UniProtKB-KW"/>
</dbReference>
<dbReference type="PROSITE" id="PS01031">
    <property type="entry name" value="SHSP"/>
    <property type="match status" value="1"/>
</dbReference>
<evidence type="ECO:0000313" key="9">
    <source>
        <dbReference type="EMBL" id="CAI9279918.1"/>
    </source>
</evidence>
<dbReference type="PANTHER" id="PTHR43670:SF73">
    <property type="entry name" value="INACTIVE PROTEIN RESTRICTED TEV MOVEMENT 2-LIKE"/>
    <property type="match status" value="1"/>
</dbReference>
<dbReference type="AlphaFoldDB" id="A0AA35YTV0"/>
<protein>
    <recommendedName>
        <fullName evidence="8">SHSP domain-containing protein</fullName>
    </recommendedName>
</protein>
<keyword evidence="2" id="KW-1003">Cell membrane</keyword>
<evidence type="ECO:0000256" key="3">
    <source>
        <dbReference type="ARBA" id="ARBA00022821"/>
    </source>
</evidence>
<dbReference type="GO" id="GO:0005886">
    <property type="term" value="C:plasma membrane"/>
    <property type="evidence" value="ECO:0007669"/>
    <property type="project" value="UniProtKB-SubCell"/>
</dbReference>
<organism evidence="9 10">
    <name type="scientific">Lactuca saligna</name>
    <name type="common">Willowleaf lettuce</name>
    <dbReference type="NCBI Taxonomy" id="75948"/>
    <lineage>
        <taxon>Eukaryota</taxon>
        <taxon>Viridiplantae</taxon>
        <taxon>Streptophyta</taxon>
        <taxon>Embryophyta</taxon>
        <taxon>Tracheophyta</taxon>
        <taxon>Spermatophyta</taxon>
        <taxon>Magnoliopsida</taxon>
        <taxon>eudicotyledons</taxon>
        <taxon>Gunneridae</taxon>
        <taxon>Pentapetalae</taxon>
        <taxon>asterids</taxon>
        <taxon>campanulids</taxon>
        <taxon>Asterales</taxon>
        <taxon>Asteraceae</taxon>
        <taxon>Cichorioideae</taxon>
        <taxon>Cichorieae</taxon>
        <taxon>Lactucinae</taxon>
        <taxon>Lactuca</taxon>
    </lineage>
</organism>
<keyword evidence="10" id="KW-1185">Reference proteome</keyword>
<sequence length="223" mass="25181">MDSKGRTTPTHVYQQLEPSIEWVNEDDCDTLLVYLPGFTKEQLRVQLRSKTLIISGERKLHDNTWIRFRKEFLVSEQCVISKISAKFEGSILFVKQPKSISPMAEEEGKHPIKAPAPKPEKPIDETKKHQKRAQVEHDTKPTSTKESNDRSGVCQNAKEDSQKKAALEEQKGVCENATEKKVSDLGFVMKMKPSKNVVNLILVLVVGFLVGVYCSNAIKSWNA</sequence>
<evidence type="ECO:0000256" key="5">
    <source>
        <dbReference type="RuleBase" id="RU003616"/>
    </source>
</evidence>
<feature type="domain" description="SHSP" evidence="8">
    <location>
        <begin position="11"/>
        <end position="115"/>
    </location>
</feature>
<gene>
    <name evidence="9" type="ORF">LSALG_LOCUS19689</name>
</gene>
<evidence type="ECO:0000256" key="7">
    <source>
        <dbReference type="SAM" id="Phobius"/>
    </source>
</evidence>
<dbReference type="SUPFAM" id="SSF49764">
    <property type="entry name" value="HSP20-like chaperones"/>
    <property type="match status" value="1"/>
</dbReference>
<dbReference type="Pfam" id="PF00011">
    <property type="entry name" value="HSP20"/>
    <property type="match status" value="1"/>
</dbReference>
<keyword evidence="7" id="KW-1133">Transmembrane helix</keyword>
<dbReference type="Gene3D" id="2.60.40.790">
    <property type="match status" value="1"/>
</dbReference>
<comment type="subcellular location">
    <subcellularLocation>
        <location evidence="1">Cell membrane</location>
        <topology evidence="1">Single-pass membrane protein</topology>
    </subcellularLocation>
</comment>
<evidence type="ECO:0000256" key="1">
    <source>
        <dbReference type="ARBA" id="ARBA00004162"/>
    </source>
</evidence>
<dbReference type="EMBL" id="OX465080">
    <property type="protein sequence ID" value="CAI9279918.1"/>
    <property type="molecule type" value="Genomic_DNA"/>
</dbReference>
<evidence type="ECO:0000256" key="2">
    <source>
        <dbReference type="ARBA" id="ARBA00022475"/>
    </source>
</evidence>
<reference evidence="9" key="1">
    <citation type="submission" date="2023-04" db="EMBL/GenBank/DDBJ databases">
        <authorList>
            <person name="Vijverberg K."/>
            <person name="Xiong W."/>
            <person name="Schranz E."/>
        </authorList>
    </citation>
    <scope>NUCLEOTIDE SEQUENCE</scope>
</reference>
<evidence type="ECO:0000256" key="6">
    <source>
        <dbReference type="SAM" id="MobiDB-lite"/>
    </source>
</evidence>
<proteinExistence type="inferred from homology"/>
<feature type="compositionally biased region" description="Basic and acidic residues" evidence="6">
    <location>
        <begin position="118"/>
        <end position="140"/>
    </location>
</feature>
<feature type="transmembrane region" description="Helical" evidence="7">
    <location>
        <begin position="197"/>
        <end position="218"/>
    </location>
</feature>
<dbReference type="InterPro" id="IPR002068">
    <property type="entry name" value="A-crystallin/Hsp20_dom"/>
</dbReference>
<keyword evidence="7" id="KW-0472">Membrane</keyword>
<dbReference type="PANTHER" id="PTHR43670">
    <property type="entry name" value="HEAT SHOCK PROTEIN 26"/>
    <property type="match status" value="1"/>
</dbReference>
<dbReference type="CDD" id="cd06464">
    <property type="entry name" value="ACD_sHsps-like"/>
    <property type="match status" value="1"/>
</dbReference>
<dbReference type="GO" id="GO:0034605">
    <property type="term" value="P:cellular response to heat"/>
    <property type="evidence" value="ECO:0007669"/>
    <property type="project" value="TreeGrafter"/>
</dbReference>
<accession>A0AA35YTV0</accession>
<name>A0AA35YTV0_LACSI</name>
<feature type="region of interest" description="Disordered" evidence="6">
    <location>
        <begin position="102"/>
        <end position="161"/>
    </location>
</feature>
<evidence type="ECO:0000259" key="8">
    <source>
        <dbReference type="PROSITE" id="PS01031"/>
    </source>
</evidence>
<evidence type="ECO:0000256" key="4">
    <source>
        <dbReference type="PROSITE-ProRule" id="PRU00285"/>
    </source>
</evidence>
<dbReference type="Proteomes" id="UP001177003">
    <property type="component" value="Chromosome 4"/>
</dbReference>
<comment type="similarity">
    <text evidence="4 5">Belongs to the small heat shock protein (HSP20) family.</text>
</comment>
<keyword evidence="7" id="KW-0812">Transmembrane</keyword>
<dbReference type="InterPro" id="IPR008978">
    <property type="entry name" value="HSP20-like_chaperone"/>
</dbReference>
<evidence type="ECO:0000313" key="10">
    <source>
        <dbReference type="Proteomes" id="UP001177003"/>
    </source>
</evidence>